<name>A0A0E4CKX2_MYCLN</name>
<feature type="region of interest" description="Disordered" evidence="1">
    <location>
        <begin position="83"/>
        <end position="105"/>
    </location>
</feature>
<dbReference type="InterPro" id="IPR015035">
    <property type="entry name" value="DUF1918"/>
</dbReference>
<protein>
    <recommendedName>
        <fullName evidence="2">DUF1918 domain-containing protein</fullName>
    </recommendedName>
</protein>
<sequence>MKAEVGDWLVLKGTRESADQRGLVTQVRGADGAPPFVVRWLASGHEATVFPGPDAIVVTAAEQRRSDEQVRDRVAAMQSELMHHHMGEDAAPTGRCYTGATNSDV</sequence>
<evidence type="ECO:0000313" key="4">
    <source>
        <dbReference type="Proteomes" id="UP000199251"/>
    </source>
</evidence>
<organism evidence="3 4">
    <name type="scientific">Mycobacterium lentiflavum</name>
    <dbReference type="NCBI Taxonomy" id="141349"/>
    <lineage>
        <taxon>Bacteria</taxon>
        <taxon>Bacillati</taxon>
        <taxon>Actinomycetota</taxon>
        <taxon>Actinomycetes</taxon>
        <taxon>Mycobacteriales</taxon>
        <taxon>Mycobacteriaceae</taxon>
        <taxon>Mycobacterium</taxon>
        <taxon>Mycobacterium simiae complex</taxon>
    </lineage>
</organism>
<evidence type="ECO:0000313" key="3">
    <source>
        <dbReference type="EMBL" id="CQD02250.1"/>
    </source>
</evidence>
<dbReference type="STRING" id="141349.BN1232_00050"/>
<feature type="domain" description="DUF1918" evidence="2">
    <location>
        <begin position="1"/>
        <end position="57"/>
    </location>
</feature>
<gene>
    <name evidence="3" type="ORF">BN1232_00050</name>
</gene>
<dbReference type="OrthoDB" id="4828144at2"/>
<dbReference type="AlphaFoldDB" id="A0A0E4CKX2"/>
<dbReference type="EMBL" id="CTEE01000001">
    <property type="protein sequence ID" value="CQD02250.1"/>
    <property type="molecule type" value="Genomic_DNA"/>
</dbReference>
<dbReference type="RefSeq" id="WP_090597777.1">
    <property type="nucleotide sequence ID" value="NZ_CTEE01000001.1"/>
</dbReference>
<reference evidence="3 4" key="1">
    <citation type="submission" date="2015-03" db="EMBL/GenBank/DDBJ databases">
        <authorList>
            <person name="Urmite Genomes"/>
        </authorList>
    </citation>
    <scope>NUCLEOTIDE SEQUENCE [LARGE SCALE GENOMIC DNA]</scope>
    <source>
        <strain evidence="3 4">CSUR P1491</strain>
    </source>
</reference>
<dbReference type="Proteomes" id="UP000199251">
    <property type="component" value="Unassembled WGS sequence"/>
</dbReference>
<accession>A0A0E4CKX2</accession>
<evidence type="ECO:0000259" key="2">
    <source>
        <dbReference type="Pfam" id="PF08940"/>
    </source>
</evidence>
<dbReference type="SUPFAM" id="SSF50118">
    <property type="entry name" value="Cell growth inhibitor/plasmid maintenance toxic component"/>
    <property type="match status" value="1"/>
</dbReference>
<proteinExistence type="predicted"/>
<dbReference type="Pfam" id="PF08940">
    <property type="entry name" value="DUF1918"/>
    <property type="match status" value="1"/>
</dbReference>
<dbReference type="Gene3D" id="2.30.30.440">
    <property type="entry name" value="Domain of unknown function DUF1918"/>
    <property type="match status" value="1"/>
</dbReference>
<evidence type="ECO:0000256" key="1">
    <source>
        <dbReference type="SAM" id="MobiDB-lite"/>
    </source>
</evidence>